<evidence type="ECO:0000313" key="2">
    <source>
        <dbReference type="Proteomes" id="UP000292082"/>
    </source>
</evidence>
<dbReference type="Gene3D" id="3.80.10.10">
    <property type="entry name" value="Ribonuclease Inhibitor"/>
    <property type="match status" value="1"/>
</dbReference>
<dbReference type="SUPFAM" id="SSF52047">
    <property type="entry name" value="RNI-like"/>
    <property type="match status" value="1"/>
</dbReference>
<gene>
    <name evidence="1" type="ORF">BD310DRAFT_876140</name>
</gene>
<dbReference type="EMBL" id="ML145108">
    <property type="protein sequence ID" value="TBU60044.1"/>
    <property type="molecule type" value="Genomic_DNA"/>
</dbReference>
<evidence type="ECO:0000313" key="1">
    <source>
        <dbReference type="EMBL" id="TBU60044.1"/>
    </source>
</evidence>
<dbReference type="Proteomes" id="UP000292082">
    <property type="component" value="Unassembled WGS sequence"/>
</dbReference>
<protein>
    <recommendedName>
        <fullName evidence="3">F-box domain-containing protein</fullName>
    </recommendedName>
</protein>
<reference evidence="1 2" key="1">
    <citation type="submission" date="2019-01" db="EMBL/GenBank/DDBJ databases">
        <title>Draft genome sequences of three monokaryotic isolates of the white-rot basidiomycete fungus Dichomitus squalens.</title>
        <authorList>
            <consortium name="DOE Joint Genome Institute"/>
            <person name="Lopez S.C."/>
            <person name="Andreopoulos B."/>
            <person name="Pangilinan J."/>
            <person name="Lipzen A."/>
            <person name="Riley R."/>
            <person name="Ahrendt S."/>
            <person name="Ng V."/>
            <person name="Barry K."/>
            <person name="Daum C."/>
            <person name="Grigoriev I.V."/>
            <person name="Hilden K.S."/>
            <person name="Makela M.R."/>
            <person name="de Vries R.P."/>
        </authorList>
    </citation>
    <scope>NUCLEOTIDE SEQUENCE [LARGE SCALE GENOMIC DNA]</scope>
    <source>
        <strain evidence="1 2">CBS 464.89</strain>
    </source>
</reference>
<sequence length="560" mass="63100">MVTATLCSLAHTPDILYRIFSYFDADDLERQYLPGDVYESRRSLVFAARTCRAFADPALRVLWSSLPDDQPLADLLCTLGIAARERSLDNHGLSDGNPGRYALLNQYGGFGLYIPDHTYEPRWRQSRGYDVRYFFLHGGDPRRLPQWTRFQQYASYVRAITLFAFDGPRWSKLWEKLRSSIDGAPILPGLSSVSFCCFSSRENTQGIFALISPSVRKLDFAIPSYSWPESDEKARRVFSKAFRAGPGITTLRLALPPSTLGPSLLRNHCSYLRHLQVTPRVNVDDLRLLDDLHALEHLSISLSSGLRPLHLTLPSLVTLVIAGHWKDMCILLDTMRLPSMQMLSMTGWEGAQGEADVSATELVTGAIQCFSAISTWYPSITSLCVNSTHTPVEPRGCVVPYLPQVVAPFNGRLIDTIRPLLALRALRYIAIRLPSYFGVVATASDGALMADAWRNLEELHLDVRRYSYGLRMYDPRPCGIPQEGIAHFARKCPRLRVLRLPGMEMEMAKGSRAAGKSASQPRGGVRRPIMPRILSKLAWRTWQSKFRSLWKGRSRTRHVS</sequence>
<dbReference type="AlphaFoldDB" id="A0A4Q9Q0G6"/>
<organism evidence="1 2">
    <name type="scientific">Dichomitus squalens</name>
    <dbReference type="NCBI Taxonomy" id="114155"/>
    <lineage>
        <taxon>Eukaryota</taxon>
        <taxon>Fungi</taxon>
        <taxon>Dikarya</taxon>
        <taxon>Basidiomycota</taxon>
        <taxon>Agaricomycotina</taxon>
        <taxon>Agaricomycetes</taxon>
        <taxon>Polyporales</taxon>
        <taxon>Polyporaceae</taxon>
        <taxon>Dichomitus</taxon>
    </lineage>
</organism>
<accession>A0A4Q9Q0G6</accession>
<proteinExistence type="predicted"/>
<name>A0A4Q9Q0G6_9APHY</name>
<dbReference type="InterPro" id="IPR032675">
    <property type="entry name" value="LRR_dom_sf"/>
</dbReference>
<keyword evidence="2" id="KW-1185">Reference proteome</keyword>
<evidence type="ECO:0008006" key="3">
    <source>
        <dbReference type="Google" id="ProtNLM"/>
    </source>
</evidence>